<feature type="repeat" description="TPR" evidence="3">
    <location>
        <begin position="185"/>
        <end position="218"/>
    </location>
</feature>
<keyword evidence="2 3" id="KW-0802">TPR repeat</keyword>
<evidence type="ECO:0000256" key="2">
    <source>
        <dbReference type="ARBA" id="ARBA00022803"/>
    </source>
</evidence>
<proteinExistence type="predicted"/>
<reference evidence="4 5" key="1">
    <citation type="submission" date="2017-06" db="EMBL/GenBank/DDBJ databases">
        <authorList>
            <person name="Kim H.J."/>
            <person name="Triplett B.A."/>
        </authorList>
    </citation>
    <scope>NUCLEOTIDE SEQUENCE [LARGE SCALE GENOMIC DNA]</scope>
    <source>
        <strain evidence="4 5">DSM 19307</strain>
    </source>
</reference>
<dbReference type="Pfam" id="PF13174">
    <property type="entry name" value="TPR_6"/>
    <property type="match status" value="2"/>
</dbReference>
<sequence length="281" mass="33488">MVKSSIYFLSTIMIIAFTACEQRAWYQKDLTEEQKVEYADRLWLGGYWYHYQGSVADQFQLEEALRLDSTNGDAWREAAIAYLKRGIPDKFYTNYVQAVRLKPEKWSGFRGYVYLYFYRDYERAIADFNLNDQKIGEVAYSQGQSHDYMRGICYYGLKDYKKALEFLNRYIQKVTDEEGESWVDVYAILYKGLALLKLERLDEAMIELDRALKYYPNLSDCFYHKARIYIARGQFDLALKALDKAEEYFKKGYYHQRPYVEVLEQIYLQDILELKKEISTS</sequence>
<keyword evidence="1" id="KW-0677">Repeat</keyword>
<evidence type="ECO:0000256" key="1">
    <source>
        <dbReference type="ARBA" id="ARBA00022737"/>
    </source>
</evidence>
<dbReference type="PROSITE" id="PS50005">
    <property type="entry name" value="TPR"/>
    <property type="match status" value="1"/>
</dbReference>
<dbReference type="InterPro" id="IPR019734">
    <property type="entry name" value="TPR_rpt"/>
</dbReference>
<dbReference type="PROSITE" id="PS51257">
    <property type="entry name" value="PROKAR_LIPOPROTEIN"/>
    <property type="match status" value="1"/>
</dbReference>
<dbReference type="PANTHER" id="PTHR44943">
    <property type="entry name" value="CELLULOSE SYNTHASE OPERON PROTEIN C"/>
    <property type="match status" value="1"/>
</dbReference>
<dbReference type="InterPro" id="IPR051685">
    <property type="entry name" value="Ycf3/AcsC/BcsC/TPR_MFPF"/>
</dbReference>
<evidence type="ECO:0000313" key="4">
    <source>
        <dbReference type="EMBL" id="SNS50152.1"/>
    </source>
</evidence>
<organism evidence="4 5">
    <name type="scientific">Ekhidna lutea</name>
    <dbReference type="NCBI Taxonomy" id="447679"/>
    <lineage>
        <taxon>Bacteria</taxon>
        <taxon>Pseudomonadati</taxon>
        <taxon>Bacteroidota</taxon>
        <taxon>Cytophagia</taxon>
        <taxon>Cytophagales</taxon>
        <taxon>Reichenbachiellaceae</taxon>
        <taxon>Ekhidna</taxon>
    </lineage>
</organism>
<name>A0A239F1Y0_EKHLU</name>
<protein>
    <submittedName>
        <fullName evidence="4">Tetratricopeptide repeat-containing protein</fullName>
    </submittedName>
</protein>
<dbReference type="PANTHER" id="PTHR44943:SF8">
    <property type="entry name" value="TPR REPEAT-CONTAINING PROTEIN MJ0263"/>
    <property type="match status" value="1"/>
</dbReference>
<dbReference type="SMART" id="SM00028">
    <property type="entry name" value="TPR"/>
    <property type="match status" value="4"/>
</dbReference>
<evidence type="ECO:0000256" key="3">
    <source>
        <dbReference type="PROSITE-ProRule" id="PRU00339"/>
    </source>
</evidence>
<dbReference type="EMBL" id="FZPD01000001">
    <property type="protein sequence ID" value="SNS50152.1"/>
    <property type="molecule type" value="Genomic_DNA"/>
</dbReference>
<gene>
    <name evidence="4" type="ORF">SAMN05421640_0415</name>
</gene>
<dbReference type="RefSeq" id="WP_179213279.1">
    <property type="nucleotide sequence ID" value="NZ_FZPD01000001.1"/>
</dbReference>
<dbReference type="Pfam" id="PF13181">
    <property type="entry name" value="TPR_8"/>
    <property type="match status" value="1"/>
</dbReference>
<dbReference type="AlphaFoldDB" id="A0A239F1Y0"/>
<dbReference type="Gene3D" id="1.25.40.10">
    <property type="entry name" value="Tetratricopeptide repeat domain"/>
    <property type="match status" value="2"/>
</dbReference>
<accession>A0A239F1Y0</accession>
<dbReference type="InterPro" id="IPR011990">
    <property type="entry name" value="TPR-like_helical_dom_sf"/>
</dbReference>
<keyword evidence="5" id="KW-1185">Reference proteome</keyword>
<dbReference type="SUPFAM" id="SSF48452">
    <property type="entry name" value="TPR-like"/>
    <property type="match status" value="2"/>
</dbReference>
<dbReference type="Proteomes" id="UP000198393">
    <property type="component" value="Unassembled WGS sequence"/>
</dbReference>
<evidence type="ECO:0000313" key="5">
    <source>
        <dbReference type="Proteomes" id="UP000198393"/>
    </source>
</evidence>